<keyword evidence="6" id="KW-1185">Reference proteome</keyword>
<evidence type="ECO:0000313" key="6">
    <source>
        <dbReference type="Proteomes" id="UP000277864"/>
    </source>
</evidence>
<dbReference type="InterPro" id="IPR036390">
    <property type="entry name" value="WH_DNA-bd_sf"/>
</dbReference>
<dbReference type="CDD" id="cd07377">
    <property type="entry name" value="WHTH_GntR"/>
    <property type="match status" value="1"/>
</dbReference>
<dbReference type="InterPro" id="IPR000524">
    <property type="entry name" value="Tscrpt_reg_HTH_GntR"/>
</dbReference>
<dbReference type="GO" id="GO:0003700">
    <property type="term" value="F:DNA-binding transcription factor activity"/>
    <property type="evidence" value="ECO:0007669"/>
    <property type="project" value="InterPro"/>
</dbReference>
<evidence type="ECO:0000256" key="1">
    <source>
        <dbReference type="ARBA" id="ARBA00023015"/>
    </source>
</evidence>
<dbReference type="InterPro" id="IPR050679">
    <property type="entry name" value="Bact_HTH_transcr_reg"/>
</dbReference>
<protein>
    <recommendedName>
        <fullName evidence="4">HTH gntR-type domain-containing protein</fullName>
    </recommendedName>
</protein>
<comment type="caution">
    <text evidence="5">The sequence shown here is derived from an EMBL/GenBank/DDBJ whole genome shotgun (WGS) entry which is preliminary data.</text>
</comment>
<evidence type="ECO:0000259" key="4">
    <source>
        <dbReference type="PROSITE" id="PS50949"/>
    </source>
</evidence>
<dbReference type="PRINTS" id="PR00035">
    <property type="entry name" value="HTHGNTR"/>
</dbReference>
<keyword evidence="1" id="KW-0805">Transcription regulation</keyword>
<dbReference type="EMBL" id="PXZH01000001">
    <property type="protein sequence ID" value="RST89870.1"/>
    <property type="molecule type" value="Genomic_DNA"/>
</dbReference>
<keyword evidence="3" id="KW-0804">Transcription</keyword>
<reference evidence="5 6" key="1">
    <citation type="submission" date="2018-03" db="EMBL/GenBank/DDBJ databases">
        <authorList>
            <person name="Gulvik C.A."/>
        </authorList>
    </citation>
    <scope>NUCLEOTIDE SEQUENCE [LARGE SCALE GENOMIC DNA]</scope>
    <source>
        <strain evidence="5 6">JCM 31581</strain>
    </source>
</reference>
<dbReference type="PANTHER" id="PTHR44846">
    <property type="entry name" value="MANNOSYL-D-GLYCERATE TRANSPORT/METABOLISM SYSTEM REPRESSOR MNGR-RELATED"/>
    <property type="match status" value="1"/>
</dbReference>
<sequence>MAELNKQPKYVKVYNQLLALIETGIYPKESKLPSELQLAKKLGVSRMTLRQGLNLLQEDGLIEIKHGLGSFVTGEGTPINEGLERQGQVLDKLTATSFELVSCELNLRPADHYIDKHFHQRTGQVLDVRRLFQGEKGQAYCFTVVAGPEFESLYPDLTEERIHDWLEQDLYQHSVSSHLHFQVLEETHVLKEQGLTSQFHCVGLVTEKVFGQTGQLLAIHKYYLPVEWISWDVLAKTGY</sequence>
<feature type="domain" description="HTH gntR-type" evidence="4">
    <location>
        <begin position="7"/>
        <end position="75"/>
    </location>
</feature>
<organism evidence="5 6">
    <name type="scientific">Vagococcus humatus</name>
    <dbReference type="NCBI Taxonomy" id="1889241"/>
    <lineage>
        <taxon>Bacteria</taxon>
        <taxon>Bacillati</taxon>
        <taxon>Bacillota</taxon>
        <taxon>Bacilli</taxon>
        <taxon>Lactobacillales</taxon>
        <taxon>Enterococcaceae</taxon>
        <taxon>Vagococcus</taxon>
    </lineage>
</organism>
<dbReference type="AlphaFoldDB" id="A0A429Z826"/>
<dbReference type="RefSeq" id="WP_125942482.1">
    <property type="nucleotide sequence ID" value="NZ_PXZH01000001.1"/>
</dbReference>
<dbReference type="PANTHER" id="PTHR44846:SF1">
    <property type="entry name" value="MANNOSYL-D-GLYCERATE TRANSPORT_METABOLISM SYSTEM REPRESSOR MNGR-RELATED"/>
    <property type="match status" value="1"/>
</dbReference>
<proteinExistence type="predicted"/>
<dbReference type="GO" id="GO:0045892">
    <property type="term" value="P:negative regulation of DNA-templated transcription"/>
    <property type="evidence" value="ECO:0007669"/>
    <property type="project" value="TreeGrafter"/>
</dbReference>
<keyword evidence="2" id="KW-0238">DNA-binding</keyword>
<gene>
    <name evidence="5" type="ORF">C7P63_01975</name>
</gene>
<evidence type="ECO:0000256" key="3">
    <source>
        <dbReference type="ARBA" id="ARBA00023163"/>
    </source>
</evidence>
<dbReference type="Pfam" id="PF00392">
    <property type="entry name" value="GntR"/>
    <property type="match status" value="1"/>
</dbReference>
<dbReference type="InterPro" id="IPR036388">
    <property type="entry name" value="WH-like_DNA-bd_sf"/>
</dbReference>
<evidence type="ECO:0000256" key="2">
    <source>
        <dbReference type="ARBA" id="ARBA00023125"/>
    </source>
</evidence>
<dbReference type="GO" id="GO:0003677">
    <property type="term" value="F:DNA binding"/>
    <property type="evidence" value="ECO:0007669"/>
    <property type="project" value="UniProtKB-KW"/>
</dbReference>
<name>A0A429Z826_9ENTE</name>
<dbReference type="Proteomes" id="UP000277864">
    <property type="component" value="Unassembled WGS sequence"/>
</dbReference>
<accession>A0A429Z826</accession>
<dbReference type="SUPFAM" id="SSF46785">
    <property type="entry name" value="Winged helix' DNA-binding domain"/>
    <property type="match status" value="1"/>
</dbReference>
<dbReference type="OrthoDB" id="2308695at2"/>
<evidence type="ECO:0000313" key="5">
    <source>
        <dbReference type="EMBL" id="RST89870.1"/>
    </source>
</evidence>
<dbReference type="Gene3D" id="1.10.10.10">
    <property type="entry name" value="Winged helix-like DNA-binding domain superfamily/Winged helix DNA-binding domain"/>
    <property type="match status" value="1"/>
</dbReference>
<dbReference type="PROSITE" id="PS50949">
    <property type="entry name" value="HTH_GNTR"/>
    <property type="match status" value="1"/>
</dbReference>
<dbReference type="SMART" id="SM00345">
    <property type="entry name" value="HTH_GNTR"/>
    <property type="match status" value="1"/>
</dbReference>